<dbReference type="Proteomes" id="UP000595970">
    <property type="component" value="Segment"/>
</dbReference>
<keyword evidence="2" id="KW-1185">Reference proteome</keyword>
<protein>
    <submittedName>
        <fullName evidence="1">Uncharacterized protein</fullName>
    </submittedName>
</protein>
<organism evidence="1 2">
    <name type="scientific">Aeromonas phage T7-Ah</name>
    <dbReference type="NCBI Taxonomy" id="2759196"/>
    <lineage>
        <taxon>Viruses</taxon>
        <taxon>Duplodnaviria</taxon>
        <taxon>Heunggongvirae</taxon>
        <taxon>Uroviricota</taxon>
        <taxon>Caudoviricetes</taxon>
        <taxon>Autographivirales</taxon>
        <taxon>Autotranscriptaviridae</taxon>
        <taxon>Studiervirinae</taxon>
        <taxon>Armandvirus</taxon>
        <taxon>Armandvirus T7Ah</taxon>
    </lineage>
</organism>
<evidence type="ECO:0000313" key="2">
    <source>
        <dbReference type="Proteomes" id="UP000595970"/>
    </source>
</evidence>
<name>A0A7S6L0Z7_9CAUD</name>
<reference evidence="1 2" key="1">
    <citation type="journal article" date="2021" name="Arch.">
        <title>Characterization of bacteriophage T7-Ah reveals its lytic activity against a subset of both mesophilic and psychrophilic Aeromonas salmonicida strains.</title>
        <authorList>
            <person name="Leduc G.R."/>
            <person name="Paquet V.E."/>
            <person name="Vincent A.T."/>
            <person name="Charette S.J."/>
        </authorList>
    </citation>
    <scope>NUCLEOTIDE SEQUENCE [LARGE SCALE GENOMIC DNA]</scope>
</reference>
<proteinExistence type="predicted"/>
<sequence>MGRLSAWCFKMYEAACDRGDIVTAGHYTKMFELWQSRGL</sequence>
<evidence type="ECO:0000313" key="1">
    <source>
        <dbReference type="EMBL" id="QOC54754.1"/>
    </source>
</evidence>
<accession>A0A7S6L0Z7</accession>
<dbReference type="EMBL" id="MT740748">
    <property type="protein sequence ID" value="QOC54754.1"/>
    <property type="molecule type" value="Genomic_DNA"/>
</dbReference>